<dbReference type="PANTHER" id="PTHR30290:SF10">
    <property type="entry name" value="PERIPLASMIC OLIGOPEPTIDE-BINDING PROTEIN-RELATED"/>
    <property type="match status" value="1"/>
</dbReference>
<dbReference type="Proteomes" id="UP001596523">
    <property type="component" value="Unassembled WGS sequence"/>
</dbReference>
<name>A0ABW2JNX8_9ACTN</name>
<keyword evidence="7" id="KW-1185">Reference proteome</keyword>
<dbReference type="InterPro" id="IPR039424">
    <property type="entry name" value="SBP_5"/>
</dbReference>
<evidence type="ECO:0000256" key="2">
    <source>
        <dbReference type="ARBA" id="ARBA00005695"/>
    </source>
</evidence>
<dbReference type="Pfam" id="PF00496">
    <property type="entry name" value="SBP_bac_5"/>
    <property type="match status" value="1"/>
</dbReference>
<dbReference type="PIRSF" id="PIRSF002741">
    <property type="entry name" value="MppA"/>
    <property type="match status" value="1"/>
</dbReference>
<evidence type="ECO:0000256" key="1">
    <source>
        <dbReference type="ARBA" id="ARBA00004196"/>
    </source>
</evidence>
<comment type="subcellular location">
    <subcellularLocation>
        <location evidence="1">Cell envelope</location>
    </subcellularLocation>
</comment>
<keyword evidence="4" id="KW-0732">Signal</keyword>
<evidence type="ECO:0000259" key="5">
    <source>
        <dbReference type="Pfam" id="PF00496"/>
    </source>
</evidence>
<evidence type="ECO:0000256" key="4">
    <source>
        <dbReference type="ARBA" id="ARBA00022729"/>
    </source>
</evidence>
<evidence type="ECO:0000313" key="6">
    <source>
        <dbReference type="EMBL" id="MFC7307349.1"/>
    </source>
</evidence>
<dbReference type="EMBL" id="JBHTCF010000011">
    <property type="protein sequence ID" value="MFC7307349.1"/>
    <property type="molecule type" value="Genomic_DNA"/>
</dbReference>
<comment type="similarity">
    <text evidence="2">Belongs to the bacterial solute-binding protein 5 family.</text>
</comment>
<proteinExistence type="inferred from homology"/>
<dbReference type="SUPFAM" id="SSF53850">
    <property type="entry name" value="Periplasmic binding protein-like II"/>
    <property type="match status" value="1"/>
</dbReference>
<dbReference type="RefSeq" id="WP_381834149.1">
    <property type="nucleotide sequence ID" value="NZ_JBHTCF010000011.1"/>
</dbReference>
<keyword evidence="3" id="KW-0813">Transport</keyword>
<accession>A0ABW2JNX8</accession>
<protein>
    <submittedName>
        <fullName evidence="6">ABC transporter substrate-binding protein</fullName>
    </submittedName>
</protein>
<dbReference type="PANTHER" id="PTHR30290">
    <property type="entry name" value="PERIPLASMIC BINDING COMPONENT OF ABC TRANSPORTER"/>
    <property type="match status" value="1"/>
</dbReference>
<dbReference type="InterPro" id="IPR030678">
    <property type="entry name" value="Peptide/Ni-bd"/>
</dbReference>
<gene>
    <name evidence="6" type="ORF">ACFQVC_24375</name>
</gene>
<reference evidence="7" key="1">
    <citation type="journal article" date="2019" name="Int. J. Syst. Evol. Microbiol.">
        <title>The Global Catalogue of Microorganisms (GCM) 10K type strain sequencing project: providing services to taxonomists for standard genome sequencing and annotation.</title>
        <authorList>
            <consortium name="The Broad Institute Genomics Platform"/>
            <consortium name="The Broad Institute Genome Sequencing Center for Infectious Disease"/>
            <person name="Wu L."/>
            <person name="Ma J."/>
        </authorList>
    </citation>
    <scope>NUCLEOTIDE SEQUENCE [LARGE SCALE GENOMIC DNA]</scope>
    <source>
        <strain evidence="7">SYNS20</strain>
    </source>
</reference>
<evidence type="ECO:0000313" key="7">
    <source>
        <dbReference type="Proteomes" id="UP001596523"/>
    </source>
</evidence>
<organism evidence="6 7">
    <name type="scientific">Streptomyces monticola</name>
    <dbReference type="NCBI Taxonomy" id="2666263"/>
    <lineage>
        <taxon>Bacteria</taxon>
        <taxon>Bacillati</taxon>
        <taxon>Actinomycetota</taxon>
        <taxon>Actinomycetes</taxon>
        <taxon>Kitasatosporales</taxon>
        <taxon>Streptomycetaceae</taxon>
        <taxon>Streptomyces</taxon>
    </lineage>
</organism>
<dbReference type="Gene3D" id="3.10.105.10">
    <property type="entry name" value="Dipeptide-binding Protein, Domain 3"/>
    <property type="match status" value="1"/>
</dbReference>
<feature type="domain" description="Solute-binding protein family 5" evidence="5">
    <location>
        <begin position="77"/>
        <end position="436"/>
    </location>
</feature>
<sequence>MRSVGWRILAMLVVLATAGAGAWQLLPAGGDAERTITVGTTDAVTSLDPAGAYDAGSWALYSNVFQTLLTFEPGGVEPVPDAAERCGFIGPKAMTYRCTLRTGLSFPSGRAVTARDVKHSFDRLRKIHAEVGPAPLFGGLRTVEAAGRTVTFRLAAPDATFPHKLATGAASIVDRTKYPDDALRTGTRVDGTGPYTLASYSKGERAELRPNSRYRGADRGNASPAVLRYYKDSAALAEAWDAGRLDVAARQLPPALVASLSPASKDIRVTEVGSAEIRNLVLNTRKGSPLHDRRVRQAVAALVDRGELAERTYHGTVEPLYSLVPSGITGHTVSFFDTYPQPDRARAERLLREAGARLPVRLSFAYSRGSATTAEAALLKKQLEKSGLFEVDTAYYEWSAFQAGYAKGDFDAYAVGWFPDFPDPDTYAAPLVGSGGTLKNGYRNPDVDRLILASQRYDDRGRSTEDFRRLQDIVARDVPLVPLWQRKEYVLSGQDISGGQYLSDGTGAFRVWELGWI</sequence>
<dbReference type="Gene3D" id="3.40.190.10">
    <property type="entry name" value="Periplasmic binding protein-like II"/>
    <property type="match status" value="1"/>
</dbReference>
<comment type="caution">
    <text evidence="6">The sequence shown here is derived from an EMBL/GenBank/DDBJ whole genome shotgun (WGS) entry which is preliminary data.</text>
</comment>
<evidence type="ECO:0000256" key="3">
    <source>
        <dbReference type="ARBA" id="ARBA00022448"/>
    </source>
</evidence>
<dbReference type="InterPro" id="IPR000914">
    <property type="entry name" value="SBP_5_dom"/>
</dbReference>